<dbReference type="InterPro" id="IPR024187">
    <property type="entry name" value="Sig_transdc_resp-reg_cit/mal"/>
</dbReference>
<feature type="modified residue" description="4-aspartylphosphate" evidence="9">
    <location>
        <position position="54"/>
    </location>
</feature>
<name>A0A398BH81_9BACI</name>
<gene>
    <name evidence="11" type="ORF">D1970_05590</name>
</gene>
<comment type="subcellular location">
    <subcellularLocation>
        <location evidence="1">Cytoplasm</location>
    </subcellularLocation>
</comment>
<dbReference type="PANTHER" id="PTHR45526">
    <property type="entry name" value="TRANSCRIPTIONAL REGULATORY PROTEIN DPIA"/>
    <property type="match status" value="1"/>
</dbReference>
<dbReference type="PROSITE" id="PS50110">
    <property type="entry name" value="RESPONSE_REGULATORY"/>
    <property type="match status" value="1"/>
</dbReference>
<evidence type="ECO:0000313" key="11">
    <source>
        <dbReference type="EMBL" id="RID86896.1"/>
    </source>
</evidence>
<dbReference type="SUPFAM" id="SSF52172">
    <property type="entry name" value="CheY-like"/>
    <property type="match status" value="1"/>
</dbReference>
<dbReference type="AlphaFoldDB" id="A0A398BH81"/>
<evidence type="ECO:0000256" key="2">
    <source>
        <dbReference type="ARBA" id="ARBA00022490"/>
    </source>
</evidence>
<keyword evidence="3 9" id="KW-0597">Phosphoprotein</keyword>
<evidence type="ECO:0000256" key="4">
    <source>
        <dbReference type="ARBA" id="ARBA00023012"/>
    </source>
</evidence>
<dbReference type="GO" id="GO:0003677">
    <property type="term" value="F:DNA binding"/>
    <property type="evidence" value="ECO:0007669"/>
    <property type="project" value="UniProtKB-KW"/>
</dbReference>
<dbReference type="OrthoDB" id="9759232at2"/>
<dbReference type="GO" id="GO:0005737">
    <property type="term" value="C:cytoplasm"/>
    <property type="evidence" value="ECO:0007669"/>
    <property type="project" value="UniProtKB-SubCell"/>
</dbReference>
<evidence type="ECO:0000256" key="1">
    <source>
        <dbReference type="ARBA" id="ARBA00004496"/>
    </source>
</evidence>
<sequence length="237" mass="27399">MIRVLIVEDDPMVAEFNKRYLAKLEGFQLAGVAHNVDDAKDLMDRQEVDLLLLDIYMPKQNGLELLKYIRKQEKAIDTILITAASDGEKIKMALRYGAADYLIKPFEFDRFKQALENYKAKANFLNTNLHVRQKDLDEKILSKVQRKKSGTSLPLPKGVSKNTLHRVLDVIKGKNYLPFSTEDIADETNISRVSIRKYLKFLVELGILEQSLTYGIGRPVYLYKYKKGQEDRIKNWL</sequence>
<protein>
    <submittedName>
        <fullName evidence="11">Response regulator</fullName>
    </submittedName>
</protein>
<dbReference type="Proteomes" id="UP000265816">
    <property type="component" value="Unassembled WGS sequence"/>
</dbReference>
<evidence type="ECO:0000256" key="8">
    <source>
        <dbReference type="ARBA" id="ARBA00023163"/>
    </source>
</evidence>
<dbReference type="InterPro" id="IPR036388">
    <property type="entry name" value="WH-like_DNA-bd_sf"/>
</dbReference>
<dbReference type="SMART" id="SM00448">
    <property type="entry name" value="REC"/>
    <property type="match status" value="1"/>
</dbReference>
<evidence type="ECO:0000313" key="12">
    <source>
        <dbReference type="Proteomes" id="UP000265816"/>
    </source>
</evidence>
<dbReference type="GO" id="GO:0000156">
    <property type="term" value="F:phosphorelay response regulator activity"/>
    <property type="evidence" value="ECO:0007669"/>
    <property type="project" value="TreeGrafter"/>
</dbReference>
<dbReference type="Pfam" id="PF00072">
    <property type="entry name" value="Response_reg"/>
    <property type="match status" value="1"/>
</dbReference>
<dbReference type="PIRSF" id="PIRSF006171">
    <property type="entry name" value="RR_citrat_malat"/>
    <property type="match status" value="1"/>
</dbReference>
<evidence type="ECO:0000256" key="5">
    <source>
        <dbReference type="ARBA" id="ARBA00023015"/>
    </source>
</evidence>
<accession>A0A398BH81</accession>
<organism evidence="11 12">
    <name type="scientific">Mesobacillus zeae</name>
    <dbReference type="NCBI Taxonomy" id="1917180"/>
    <lineage>
        <taxon>Bacteria</taxon>
        <taxon>Bacillati</taxon>
        <taxon>Bacillota</taxon>
        <taxon>Bacilli</taxon>
        <taxon>Bacillales</taxon>
        <taxon>Bacillaceae</taxon>
        <taxon>Mesobacillus</taxon>
    </lineage>
</organism>
<comment type="caution">
    <text evidence="11">The sequence shown here is derived from an EMBL/GenBank/DDBJ whole genome shotgun (WGS) entry which is preliminary data.</text>
</comment>
<keyword evidence="5" id="KW-0805">Transcription regulation</keyword>
<dbReference type="InterPro" id="IPR011006">
    <property type="entry name" value="CheY-like_superfamily"/>
</dbReference>
<keyword evidence="7" id="KW-0010">Activator</keyword>
<dbReference type="Gene3D" id="3.40.50.2300">
    <property type="match status" value="1"/>
</dbReference>
<dbReference type="Gene3D" id="1.10.10.10">
    <property type="entry name" value="Winged helix-like DNA-binding domain superfamily/Winged helix DNA-binding domain"/>
    <property type="match status" value="1"/>
</dbReference>
<reference evidence="11 12" key="1">
    <citation type="submission" date="2018-08" db="EMBL/GenBank/DDBJ databases">
        <title>Bacillus jemisoniae sp. nov., Bacillus chryseoplanitiae sp. nov., Bacillus resnikiae sp. nov., and Bacillus frankliniae sp. nov., isolated from Viking spacecraft and associated surfaces.</title>
        <authorList>
            <person name="Seuylemezian A."/>
            <person name="Vaishampayan P."/>
        </authorList>
    </citation>
    <scope>NUCLEOTIDE SEQUENCE [LARGE SCALE GENOMIC DNA]</scope>
    <source>
        <strain evidence="11 12">JJ-247</strain>
    </source>
</reference>
<evidence type="ECO:0000259" key="10">
    <source>
        <dbReference type="PROSITE" id="PS50110"/>
    </source>
</evidence>
<evidence type="ECO:0000256" key="9">
    <source>
        <dbReference type="PROSITE-ProRule" id="PRU00169"/>
    </source>
</evidence>
<dbReference type="CDD" id="cd19925">
    <property type="entry name" value="REC_citrate_TCS"/>
    <property type="match status" value="1"/>
</dbReference>
<evidence type="ECO:0000256" key="3">
    <source>
        <dbReference type="ARBA" id="ARBA00022553"/>
    </source>
</evidence>
<feature type="domain" description="Response regulatory" evidence="10">
    <location>
        <begin position="3"/>
        <end position="119"/>
    </location>
</feature>
<keyword evidence="12" id="KW-1185">Reference proteome</keyword>
<keyword evidence="6" id="KW-0238">DNA-binding</keyword>
<dbReference type="GO" id="GO:0003700">
    <property type="term" value="F:DNA-binding transcription factor activity"/>
    <property type="evidence" value="ECO:0007669"/>
    <property type="project" value="InterPro"/>
</dbReference>
<dbReference type="PANTHER" id="PTHR45526:SF1">
    <property type="entry name" value="TRANSCRIPTIONAL REGULATORY PROTEIN DCUR-RELATED"/>
    <property type="match status" value="1"/>
</dbReference>
<proteinExistence type="predicted"/>
<evidence type="ECO:0000256" key="6">
    <source>
        <dbReference type="ARBA" id="ARBA00023125"/>
    </source>
</evidence>
<dbReference type="SUPFAM" id="SSF46785">
    <property type="entry name" value="Winged helix' DNA-binding domain"/>
    <property type="match status" value="1"/>
</dbReference>
<dbReference type="EMBL" id="QWVT01000011">
    <property type="protein sequence ID" value="RID86896.1"/>
    <property type="molecule type" value="Genomic_DNA"/>
</dbReference>
<keyword evidence="8" id="KW-0804">Transcription</keyword>
<keyword evidence="4" id="KW-0902">Two-component regulatory system</keyword>
<keyword evidence="2" id="KW-0963">Cytoplasm</keyword>
<dbReference type="InterPro" id="IPR001789">
    <property type="entry name" value="Sig_transdc_resp-reg_receiver"/>
</dbReference>
<dbReference type="InterPro" id="IPR036390">
    <property type="entry name" value="WH_DNA-bd_sf"/>
</dbReference>
<evidence type="ECO:0000256" key="7">
    <source>
        <dbReference type="ARBA" id="ARBA00023159"/>
    </source>
</evidence>
<dbReference type="InterPro" id="IPR051271">
    <property type="entry name" value="2C-system_Tx_regulators"/>
</dbReference>